<evidence type="ECO:0000256" key="2">
    <source>
        <dbReference type="ARBA" id="ARBA00001933"/>
    </source>
</evidence>
<keyword evidence="4" id="KW-0663">Pyridoxal phosphate</keyword>
<dbReference type="Pfam" id="PF01168">
    <property type="entry name" value="Ala_racemase_N"/>
    <property type="match status" value="1"/>
</dbReference>
<comment type="cofactor">
    <cofactor evidence="2">
        <name>pyridoxal 5'-phosphate</name>
        <dbReference type="ChEBI" id="CHEBI:597326"/>
    </cofactor>
</comment>
<dbReference type="InterPro" id="IPR001608">
    <property type="entry name" value="Ala_racemase_N"/>
</dbReference>
<keyword evidence="5 7" id="KW-0413">Isomerase</keyword>
<comment type="catalytic activity">
    <reaction evidence="1">
        <text>L-alanine = D-alanine</text>
        <dbReference type="Rhea" id="RHEA:20249"/>
        <dbReference type="ChEBI" id="CHEBI:57416"/>
        <dbReference type="ChEBI" id="CHEBI:57972"/>
        <dbReference type="EC" id="5.1.1.1"/>
    </reaction>
</comment>
<name>A0ABT1CXF7_9HYPH</name>
<dbReference type="InterPro" id="IPR000821">
    <property type="entry name" value="Ala_racemase"/>
</dbReference>
<dbReference type="InterPro" id="IPR029066">
    <property type="entry name" value="PLP-binding_barrel"/>
</dbReference>
<dbReference type="SUPFAM" id="SSF50621">
    <property type="entry name" value="Alanine racemase C-terminal domain-like"/>
    <property type="match status" value="1"/>
</dbReference>
<dbReference type="EC" id="5.1.1.1" evidence="3"/>
<organism evidence="7 8">
    <name type="scientific">Hoeflea alexandrii</name>
    <dbReference type="NCBI Taxonomy" id="288436"/>
    <lineage>
        <taxon>Bacteria</taxon>
        <taxon>Pseudomonadati</taxon>
        <taxon>Pseudomonadota</taxon>
        <taxon>Alphaproteobacteria</taxon>
        <taxon>Hyphomicrobiales</taxon>
        <taxon>Rhizobiaceae</taxon>
        <taxon>Hoeflea</taxon>
    </lineage>
</organism>
<dbReference type="Proteomes" id="UP001320715">
    <property type="component" value="Unassembled WGS sequence"/>
</dbReference>
<protein>
    <recommendedName>
        <fullName evidence="3">alanine racemase</fullName>
        <ecNumber evidence="3">5.1.1.1</ecNumber>
    </recommendedName>
</protein>
<dbReference type="Gene3D" id="3.20.20.10">
    <property type="entry name" value="Alanine racemase"/>
    <property type="match status" value="1"/>
</dbReference>
<accession>A0ABT1CXF7</accession>
<dbReference type="InterPro" id="IPR009006">
    <property type="entry name" value="Ala_racemase/Decarboxylase_C"/>
</dbReference>
<dbReference type="SUPFAM" id="SSF51419">
    <property type="entry name" value="PLP-binding barrel"/>
    <property type="match status" value="1"/>
</dbReference>
<gene>
    <name evidence="7" type="primary">alr</name>
    <name evidence="7" type="ORF">GTW23_22150</name>
</gene>
<evidence type="ECO:0000256" key="3">
    <source>
        <dbReference type="ARBA" id="ARBA00013089"/>
    </source>
</evidence>
<sequence>MTPSSSSGTCHPGHIGDPALRGSWYEIDLGAIRHNYRQLRACLRPEVKIYACLKRNGYGCGAAAVAAALASEGAHGFAVASLLDAISMRNTGITGPILLYPGALPTAWPMIEALDLTISISSIEELERWRARRSNIRVFIKVDLGFFRAGATPREAVRLLALASACRDVRLEGVYAHLSELPTSKPSDATDQFTRMLAILKEAGARGIRPEVAMISSTESVLAHPEMDLDAVDPGALLVGLSEAAIPIRHLALRPALKTISTSLVAVKHVDASLGPVPEIPGFYAGMRLGVVNFGWGDGYPRKVPDKAQALIGGKRVRLLPPAHLEHLRVDLTEVPDARFGDQVVLLGRQCGEDITHEEVASLWGTDLVGLYGQLRDHVPRIYT</sequence>
<evidence type="ECO:0000313" key="7">
    <source>
        <dbReference type="EMBL" id="MCO6410897.1"/>
    </source>
</evidence>
<dbReference type="PRINTS" id="PR00992">
    <property type="entry name" value="ALARACEMASE"/>
</dbReference>
<dbReference type="PANTHER" id="PTHR30511">
    <property type="entry name" value="ALANINE RACEMASE"/>
    <property type="match status" value="1"/>
</dbReference>
<proteinExistence type="predicted"/>
<dbReference type="PANTHER" id="PTHR30511:SF0">
    <property type="entry name" value="ALANINE RACEMASE, CATABOLIC-RELATED"/>
    <property type="match status" value="1"/>
</dbReference>
<evidence type="ECO:0000256" key="5">
    <source>
        <dbReference type="ARBA" id="ARBA00023235"/>
    </source>
</evidence>
<dbReference type="Pfam" id="PF00842">
    <property type="entry name" value="Ala_racemase_C"/>
    <property type="match status" value="1"/>
</dbReference>
<feature type="domain" description="Alanine racemase C-terminal" evidence="6">
    <location>
        <begin position="256"/>
        <end position="384"/>
    </location>
</feature>
<dbReference type="GO" id="GO:0008784">
    <property type="term" value="F:alanine racemase activity"/>
    <property type="evidence" value="ECO:0007669"/>
    <property type="project" value="UniProtKB-EC"/>
</dbReference>
<keyword evidence="8" id="KW-1185">Reference proteome</keyword>
<evidence type="ECO:0000256" key="4">
    <source>
        <dbReference type="ARBA" id="ARBA00022898"/>
    </source>
</evidence>
<dbReference type="InterPro" id="IPR011079">
    <property type="entry name" value="Ala_racemase_C"/>
</dbReference>
<evidence type="ECO:0000259" key="6">
    <source>
        <dbReference type="SMART" id="SM01005"/>
    </source>
</evidence>
<evidence type="ECO:0000256" key="1">
    <source>
        <dbReference type="ARBA" id="ARBA00000316"/>
    </source>
</evidence>
<dbReference type="EMBL" id="JAAAML010000005">
    <property type="protein sequence ID" value="MCO6410897.1"/>
    <property type="molecule type" value="Genomic_DNA"/>
</dbReference>
<reference evidence="7 8" key="1">
    <citation type="submission" date="2020-01" db="EMBL/GenBank/DDBJ databases">
        <title>Genomes of bacteria type strains.</title>
        <authorList>
            <person name="Chen J."/>
            <person name="Zhu S."/>
            <person name="Yang J."/>
        </authorList>
    </citation>
    <scope>NUCLEOTIDE SEQUENCE [LARGE SCALE GENOMIC DNA]</scope>
    <source>
        <strain evidence="7 8">DSM 16655</strain>
    </source>
</reference>
<dbReference type="Gene3D" id="2.40.37.10">
    <property type="entry name" value="Lyase, Ornithine Decarboxylase, Chain A, domain 1"/>
    <property type="match status" value="1"/>
</dbReference>
<dbReference type="CDD" id="cd00430">
    <property type="entry name" value="PLPDE_III_AR"/>
    <property type="match status" value="1"/>
</dbReference>
<dbReference type="RefSeq" id="WP_382263583.1">
    <property type="nucleotide sequence ID" value="NZ_JBHSDD010000001.1"/>
</dbReference>
<dbReference type="SMART" id="SM01005">
    <property type="entry name" value="Ala_racemase_C"/>
    <property type="match status" value="1"/>
</dbReference>
<comment type="caution">
    <text evidence="7">The sequence shown here is derived from an EMBL/GenBank/DDBJ whole genome shotgun (WGS) entry which is preliminary data.</text>
</comment>
<evidence type="ECO:0000313" key="8">
    <source>
        <dbReference type="Proteomes" id="UP001320715"/>
    </source>
</evidence>
<dbReference type="NCBIfam" id="TIGR00492">
    <property type="entry name" value="alr"/>
    <property type="match status" value="1"/>
</dbReference>